<protein>
    <recommendedName>
        <fullName evidence="6">FAD-binding PCMH-type domain-containing protein</fullName>
    </recommendedName>
</protein>
<evidence type="ECO:0000259" key="6">
    <source>
        <dbReference type="PROSITE" id="PS51387"/>
    </source>
</evidence>
<accession>A0AAV7JDB4</accession>
<evidence type="ECO:0000256" key="2">
    <source>
        <dbReference type="ARBA" id="ARBA00005466"/>
    </source>
</evidence>
<name>A0AAV7JDB4_9METZ</name>
<dbReference type="SUPFAM" id="SSF56176">
    <property type="entry name" value="FAD-binding/transporter-associated domain-like"/>
    <property type="match status" value="1"/>
</dbReference>
<dbReference type="InterPro" id="IPR012951">
    <property type="entry name" value="BBE"/>
</dbReference>
<dbReference type="GO" id="GO:0016491">
    <property type="term" value="F:oxidoreductase activity"/>
    <property type="evidence" value="ECO:0007669"/>
    <property type="project" value="UniProtKB-KW"/>
</dbReference>
<evidence type="ECO:0000256" key="3">
    <source>
        <dbReference type="ARBA" id="ARBA00022630"/>
    </source>
</evidence>
<dbReference type="Proteomes" id="UP001165289">
    <property type="component" value="Unassembled WGS sequence"/>
</dbReference>
<dbReference type="PROSITE" id="PS51387">
    <property type="entry name" value="FAD_PCMH"/>
    <property type="match status" value="1"/>
</dbReference>
<keyword evidence="4" id="KW-0274">FAD</keyword>
<comment type="caution">
    <text evidence="7">The sequence shown here is derived from an EMBL/GenBank/DDBJ whole genome shotgun (WGS) entry which is preliminary data.</text>
</comment>
<keyword evidence="3" id="KW-0285">Flavoprotein</keyword>
<dbReference type="Pfam" id="PF08031">
    <property type="entry name" value="BBE"/>
    <property type="match status" value="1"/>
</dbReference>
<dbReference type="PANTHER" id="PTHR42973:SF39">
    <property type="entry name" value="FAD-BINDING PCMH-TYPE DOMAIN-CONTAINING PROTEIN"/>
    <property type="match status" value="1"/>
</dbReference>
<dbReference type="InterPro" id="IPR050416">
    <property type="entry name" value="FAD-linked_Oxidoreductase"/>
</dbReference>
<organism evidence="7 8">
    <name type="scientific">Oopsacas minuta</name>
    <dbReference type="NCBI Taxonomy" id="111878"/>
    <lineage>
        <taxon>Eukaryota</taxon>
        <taxon>Metazoa</taxon>
        <taxon>Porifera</taxon>
        <taxon>Hexactinellida</taxon>
        <taxon>Hexasterophora</taxon>
        <taxon>Lyssacinosida</taxon>
        <taxon>Leucopsacidae</taxon>
        <taxon>Oopsacas</taxon>
    </lineage>
</organism>
<dbReference type="AlphaFoldDB" id="A0AAV7JDB4"/>
<dbReference type="InterPro" id="IPR016169">
    <property type="entry name" value="FAD-bd_PCMH_sub2"/>
</dbReference>
<dbReference type="InterPro" id="IPR036318">
    <property type="entry name" value="FAD-bd_PCMH-like_sf"/>
</dbReference>
<comment type="cofactor">
    <cofactor evidence="1">
        <name>FAD</name>
        <dbReference type="ChEBI" id="CHEBI:57692"/>
    </cofactor>
</comment>
<evidence type="ECO:0000313" key="7">
    <source>
        <dbReference type="EMBL" id="KAI6646459.1"/>
    </source>
</evidence>
<gene>
    <name evidence="7" type="ORF">LOD99_12580</name>
</gene>
<proteinExistence type="inferred from homology"/>
<sequence length="636" mass="71672">MGQICTGSTRNTIAPAPQAALPPTQLPQLETVDPVDCLKVTRQSIQYVGLIQGFNMRFEANNCEVIYLPTTTDEVKQALNEVLSNTKHRHHFSIKGGGHCYENFVYNKEILAVIDLSLMNKVFKLSGCDKSYGAEAGGTNWWLVKELYRKFGLVIPGGSCYSVGLGGHICGGGYGLLSRKFGLTIDYLSGVDILCVDKDDKLELKKIRADSTDKGDQELLWACKGGGGGNFGIITCYYFENLPQSPQYAYLETLSVDWNGLDLGKFIIMLKLYWELVNNDFPYFTLLPLMHQSAGEIPLLFQSVFNQDEIYYQDKFLKFTNDLKNAGITLKSTTIPGVGHPSTKGILNIAQQLTWFEAAQTLNSSGSNQCGKYKSSYMRKHFPDDQCIALYRFLTMGNKELADLAGRFPDTTNKYYDNFVKDLATKNFVDMTQSLVQVDSYGVYINTIAPDETAIPQRDSFMKLQYQTYWKRAPVPKSIIEMNEIEIPYDSFNAFQDWIHILWINQMFKEVYSKTGGVPDPYYIPGELREDGGATNTKPKSSCANPTIPLDPDRIVDGCYYNYIDTEMIDVIRHEYGVNEHEAKEAVLRLYFEDNLDKLVSTKSASDPQNIFKHNLSIPVSMKLNQDQPETVTPAD</sequence>
<comment type="similarity">
    <text evidence="2">Belongs to the oxygen-dependent FAD-linked oxidoreductase family.</text>
</comment>
<dbReference type="GO" id="GO:0071949">
    <property type="term" value="F:FAD binding"/>
    <property type="evidence" value="ECO:0007669"/>
    <property type="project" value="InterPro"/>
</dbReference>
<dbReference type="InterPro" id="IPR016166">
    <property type="entry name" value="FAD-bd_PCMH"/>
</dbReference>
<dbReference type="Gene3D" id="3.40.462.20">
    <property type="match status" value="1"/>
</dbReference>
<evidence type="ECO:0000256" key="5">
    <source>
        <dbReference type="ARBA" id="ARBA00023002"/>
    </source>
</evidence>
<keyword evidence="8" id="KW-1185">Reference proteome</keyword>
<dbReference type="PANTHER" id="PTHR42973">
    <property type="entry name" value="BINDING OXIDOREDUCTASE, PUTATIVE (AFU_ORTHOLOGUE AFUA_1G17690)-RELATED"/>
    <property type="match status" value="1"/>
</dbReference>
<dbReference type="Pfam" id="PF01565">
    <property type="entry name" value="FAD_binding_4"/>
    <property type="match status" value="1"/>
</dbReference>
<evidence type="ECO:0000256" key="4">
    <source>
        <dbReference type="ARBA" id="ARBA00022827"/>
    </source>
</evidence>
<dbReference type="Gene3D" id="3.30.465.10">
    <property type="match status" value="1"/>
</dbReference>
<evidence type="ECO:0000256" key="1">
    <source>
        <dbReference type="ARBA" id="ARBA00001974"/>
    </source>
</evidence>
<evidence type="ECO:0000313" key="8">
    <source>
        <dbReference type="Proteomes" id="UP001165289"/>
    </source>
</evidence>
<feature type="domain" description="FAD-binding PCMH-type" evidence="6">
    <location>
        <begin position="58"/>
        <end position="244"/>
    </location>
</feature>
<keyword evidence="5" id="KW-0560">Oxidoreductase</keyword>
<reference evidence="7 8" key="1">
    <citation type="journal article" date="2023" name="BMC Biol.">
        <title>The compact genome of the sponge Oopsacas minuta (Hexactinellida) is lacking key metazoan core genes.</title>
        <authorList>
            <person name="Santini S."/>
            <person name="Schenkelaars Q."/>
            <person name="Jourda C."/>
            <person name="Duchesne M."/>
            <person name="Belahbib H."/>
            <person name="Rocher C."/>
            <person name="Selva M."/>
            <person name="Riesgo A."/>
            <person name="Vervoort M."/>
            <person name="Leys S.P."/>
            <person name="Kodjabachian L."/>
            <person name="Le Bivic A."/>
            <person name="Borchiellini C."/>
            <person name="Claverie J.M."/>
            <person name="Renard E."/>
        </authorList>
    </citation>
    <scope>NUCLEOTIDE SEQUENCE [LARGE SCALE GENOMIC DNA]</scope>
    <source>
        <strain evidence="7">SPO-2</strain>
    </source>
</reference>
<dbReference type="InterPro" id="IPR006094">
    <property type="entry name" value="Oxid_FAD_bind_N"/>
</dbReference>
<dbReference type="EMBL" id="JAKMXF010000354">
    <property type="protein sequence ID" value="KAI6646459.1"/>
    <property type="molecule type" value="Genomic_DNA"/>
</dbReference>